<dbReference type="GO" id="GO:0005778">
    <property type="term" value="C:peroxisomal membrane"/>
    <property type="evidence" value="ECO:0007669"/>
    <property type="project" value="UniProtKB-SubCell"/>
</dbReference>
<dbReference type="PANTHER" id="PTHR12652">
    <property type="entry name" value="PEROXISOMAL BIOGENESIS FACTOR 11"/>
    <property type="match status" value="1"/>
</dbReference>
<dbReference type="PANTHER" id="PTHR12652:SF50">
    <property type="entry name" value="PEROXIN 11"/>
    <property type="match status" value="1"/>
</dbReference>
<reference evidence="5 6" key="1">
    <citation type="journal article" date="2015" name="Genome Biol. Evol.">
        <title>Phylogenomic analyses indicate that early fungi evolved digesting cell walls of algal ancestors of land plants.</title>
        <authorList>
            <person name="Chang Y."/>
            <person name="Wang S."/>
            <person name="Sekimoto S."/>
            <person name="Aerts A.L."/>
            <person name="Choi C."/>
            <person name="Clum A."/>
            <person name="LaButti K.M."/>
            <person name="Lindquist E.A."/>
            <person name="Yee Ngan C."/>
            <person name="Ohm R.A."/>
            <person name="Salamov A.A."/>
            <person name="Grigoriev I.V."/>
            <person name="Spatafora J.W."/>
            <person name="Berbee M.L."/>
        </authorList>
    </citation>
    <scope>NUCLEOTIDE SEQUENCE [LARGE SCALE GENOMIC DNA]</scope>
    <source>
        <strain evidence="5 6">NRRL 1564</strain>
    </source>
</reference>
<dbReference type="InterPro" id="IPR008733">
    <property type="entry name" value="PEX11"/>
</dbReference>
<dbReference type="EMBL" id="KZ303490">
    <property type="protein sequence ID" value="PIA18488.1"/>
    <property type="molecule type" value="Genomic_DNA"/>
</dbReference>
<dbReference type="GO" id="GO:0016559">
    <property type="term" value="P:peroxisome fission"/>
    <property type="evidence" value="ECO:0007669"/>
    <property type="project" value="InterPro"/>
</dbReference>
<keyword evidence="6" id="KW-1185">Reference proteome</keyword>
<dbReference type="AlphaFoldDB" id="A0A2G5BHJ2"/>
<proteinExistence type="predicted"/>
<accession>A0A2G5BHJ2</accession>
<keyword evidence="1" id="KW-0962">Peroxisome biogenesis</keyword>
<organism evidence="5 6">
    <name type="scientific">Coemansia reversa (strain ATCC 12441 / NRRL 1564)</name>
    <dbReference type="NCBI Taxonomy" id="763665"/>
    <lineage>
        <taxon>Eukaryota</taxon>
        <taxon>Fungi</taxon>
        <taxon>Fungi incertae sedis</taxon>
        <taxon>Zoopagomycota</taxon>
        <taxon>Kickxellomycotina</taxon>
        <taxon>Kickxellomycetes</taxon>
        <taxon>Kickxellales</taxon>
        <taxon>Kickxellaceae</taxon>
        <taxon>Coemansia</taxon>
    </lineage>
</organism>
<name>A0A2G5BHJ2_COERN</name>
<comment type="subcellular location">
    <subcellularLocation>
        <location evidence="4">Peroxisome membrane</location>
    </subcellularLocation>
</comment>
<keyword evidence="3" id="KW-0576">Peroxisome</keyword>
<evidence type="ECO:0000256" key="4">
    <source>
        <dbReference type="ARBA" id="ARBA00046271"/>
    </source>
</evidence>
<evidence type="ECO:0000256" key="3">
    <source>
        <dbReference type="ARBA" id="ARBA00023140"/>
    </source>
</evidence>
<gene>
    <name evidence="5" type="ORF">COEREDRAFT_79930</name>
</gene>
<dbReference type="Proteomes" id="UP000242474">
    <property type="component" value="Unassembled WGS sequence"/>
</dbReference>
<evidence type="ECO:0000313" key="6">
    <source>
        <dbReference type="Proteomes" id="UP000242474"/>
    </source>
</evidence>
<evidence type="ECO:0000313" key="5">
    <source>
        <dbReference type="EMBL" id="PIA18488.1"/>
    </source>
</evidence>
<dbReference type="STRING" id="763665.A0A2G5BHJ2"/>
<dbReference type="Pfam" id="PF05648">
    <property type="entry name" value="PEX11"/>
    <property type="match status" value="1"/>
</dbReference>
<sequence>MDCAKYVVLAAANSRVVDVYVRYINMLVGRDKACRLGQYVARLLIYLVNRRVSQLGKTSSRLEWIMTLTRIQQTLSTTRKVMRSGKFLAFFQQAVRTLTSVGDDEVVRTLGAAHKLGMCVFMVADTIGLLGTTLALVRLRNPARVARLGQRAWMYALIAQLLSTLYQLRGLSIRSADLQRVRRHVGKAGDVMAERECAMEEQAIRTQRKGLTRQLTTSALDLAIPIKGLGILPLNEGLVGMAGSITSLMGVQDVLGKASG</sequence>
<dbReference type="OrthoDB" id="411017at2759"/>
<evidence type="ECO:0000256" key="1">
    <source>
        <dbReference type="ARBA" id="ARBA00022593"/>
    </source>
</evidence>
<keyword evidence="2" id="KW-0472">Membrane</keyword>
<protein>
    <submittedName>
        <fullName evidence="5">Peroxisomal biogenesis factor 11</fullName>
    </submittedName>
</protein>
<evidence type="ECO:0000256" key="2">
    <source>
        <dbReference type="ARBA" id="ARBA00023136"/>
    </source>
</evidence>